<proteinExistence type="predicted"/>
<evidence type="ECO:0000256" key="1">
    <source>
        <dbReference type="SAM" id="MobiDB-lite"/>
    </source>
</evidence>
<organism evidence="2 3">
    <name type="scientific">Gigaspora margarita</name>
    <dbReference type="NCBI Taxonomy" id="4874"/>
    <lineage>
        <taxon>Eukaryota</taxon>
        <taxon>Fungi</taxon>
        <taxon>Fungi incertae sedis</taxon>
        <taxon>Mucoromycota</taxon>
        <taxon>Glomeromycotina</taxon>
        <taxon>Glomeromycetes</taxon>
        <taxon>Diversisporales</taxon>
        <taxon>Gigasporaceae</taxon>
        <taxon>Gigaspora</taxon>
    </lineage>
</organism>
<keyword evidence="3" id="KW-1185">Reference proteome</keyword>
<protein>
    <submittedName>
        <fullName evidence="2">26855_t:CDS:1</fullName>
    </submittedName>
</protein>
<dbReference type="Proteomes" id="UP000789901">
    <property type="component" value="Unassembled WGS sequence"/>
</dbReference>
<evidence type="ECO:0000313" key="3">
    <source>
        <dbReference type="Proteomes" id="UP000789901"/>
    </source>
</evidence>
<name>A0ABN7WFP1_GIGMA</name>
<evidence type="ECO:0000313" key="2">
    <source>
        <dbReference type="EMBL" id="CAG8830457.1"/>
    </source>
</evidence>
<feature type="compositionally biased region" description="Polar residues" evidence="1">
    <location>
        <begin position="1"/>
        <end position="10"/>
    </location>
</feature>
<reference evidence="2 3" key="1">
    <citation type="submission" date="2021-06" db="EMBL/GenBank/DDBJ databases">
        <authorList>
            <person name="Kallberg Y."/>
            <person name="Tangrot J."/>
            <person name="Rosling A."/>
        </authorList>
    </citation>
    <scope>NUCLEOTIDE SEQUENCE [LARGE SCALE GENOMIC DNA]</scope>
    <source>
        <strain evidence="2 3">120-4 pot B 10/14</strain>
    </source>
</reference>
<dbReference type="EMBL" id="CAJVQB010042494">
    <property type="protein sequence ID" value="CAG8830457.1"/>
    <property type="molecule type" value="Genomic_DNA"/>
</dbReference>
<comment type="caution">
    <text evidence="2">The sequence shown here is derived from an EMBL/GenBank/DDBJ whole genome shotgun (WGS) entry which is preliminary data.</text>
</comment>
<gene>
    <name evidence="2" type="ORF">GMARGA_LOCUS30325</name>
</gene>
<sequence>MSPPCQQQNDGNDEGKKRGPKTNGKRSEKSMFLTVSIYDILIISNCVRAAYRLIITI</sequence>
<feature type="region of interest" description="Disordered" evidence="1">
    <location>
        <begin position="1"/>
        <end position="26"/>
    </location>
</feature>
<accession>A0ABN7WFP1</accession>